<dbReference type="AlphaFoldDB" id="A0A0W0F2I8"/>
<accession>A0A0W0F2I8</accession>
<gene>
    <name evidence="1" type="ORF">WG66_16892</name>
</gene>
<organism evidence="1 2">
    <name type="scientific">Moniliophthora roreri</name>
    <name type="common">Frosty pod rot fungus</name>
    <name type="synonym">Monilia roreri</name>
    <dbReference type="NCBI Taxonomy" id="221103"/>
    <lineage>
        <taxon>Eukaryota</taxon>
        <taxon>Fungi</taxon>
        <taxon>Dikarya</taxon>
        <taxon>Basidiomycota</taxon>
        <taxon>Agaricomycotina</taxon>
        <taxon>Agaricomycetes</taxon>
        <taxon>Agaricomycetidae</taxon>
        <taxon>Agaricales</taxon>
        <taxon>Marasmiineae</taxon>
        <taxon>Marasmiaceae</taxon>
        <taxon>Moniliophthora</taxon>
    </lineage>
</organism>
<dbReference type="EMBL" id="LATX01002382">
    <property type="protein sequence ID" value="KTB30538.1"/>
    <property type="molecule type" value="Genomic_DNA"/>
</dbReference>
<sequence length="512" mass="57955">MEITNTRDVAISGNATLSVVRRDQYNQTINAQVVHIGRSQRAMGKQEQKKRDSDPEYKQYREIIRGDIYKVEELVENIWDCEWKDDGLHVWSCRRTVHQARLYGDGKVFTAFSYHGADALKAWKKDFVKYSRTNDPAILFQLFGINRSKVPALLFYDGAKTGYPWVICSGKNRFGRDFTWSYTLMLGRGKDKTGAGSLDLDILQYANAHSCETTTEDLLGVQDLGIQFSWKEFIPNGPLLCSSPDRIPCDEVRDSIGSICLDTVYSGLGKIALLKRGIADSWRKFTSGNAVCNMTRIEGGWTRFQFDTKVFGWTGDSLLLSIDGDRVAWLSQAHRFSEVFTGGSDCFVPHLAIYLYIGPRLGQSGVSAPETPPIVYLFIRPSPHHVRVTDLESWINQIAFWSFDENGTTEISEAECESLYLPNITVDCVEVKIRKWPKSVYDAIYMWQVARGFDPTVVKQNTRSEEIEVVEQMEPSTAPDLFVMPDSTSDKVVAGEIALPKYQRKFLLNGAL</sequence>
<evidence type="ECO:0000313" key="2">
    <source>
        <dbReference type="Proteomes" id="UP000054988"/>
    </source>
</evidence>
<evidence type="ECO:0000313" key="1">
    <source>
        <dbReference type="EMBL" id="KTB30538.1"/>
    </source>
</evidence>
<reference evidence="1 2" key="1">
    <citation type="submission" date="2015-12" db="EMBL/GenBank/DDBJ databases">
        <title>Draft genome sequence of Moniliophthora roreri, the causal agent of frosty pod rot of cacao.</title>
        <authorList>
            <person name="Aime M.C."/>
            <person name="Diaz-Valderrama J.R."/>
            <person name="Kijpornyongpan T."/>
            <person name="Phillips-Mora W."/>
        </authorList>
    </citation>
    <scope>NUCLEOTIDE SEQUENCE [LARGE SCALE GENOMIC DNA]</scope>
    <source>
        <strain evidence="1 2">MCA 2952</strain>
    </source>
</reference>
<name>A0A0W0F2I8_MONRR</name>
<proteinExistence type="predicted"/>
<comment type="caution">
    <text evidence="1">The sequence shown here is derived from an EMBL/GenBank/DDBJ whole genome shotgun (WGS) entry which is preliminary data.</text>
</comment>
<dbReference type="Proteomes" id="UP000054988">
    <property type="component" value="Unassembled WGS sequence"/>
</dbReference>
<protein>
    <submittedName>
        <fullName evidence="1">Uncharacterized protein</fullName>
    </submittedName>
</protein>